<accession>A0A160T9S8</accession>
<gene>
    <name evidence="2" type="ORF">MGWOODY_Tha535</name>
</gene>
<organism evidence="2">
    <name type="scientific">hydrothermal vent metagenome</name>
    <dbReference type="NCBI Taxonomy" id="652676"/>
    <lineage>
        <taxon>unclassified sequences</taxon>
        <taxon>metagenomes</taxon>
        <taxon>ecological metagenomes</taxon>
    </lineage>
</organism>
<dbReference type="FunFam" id="3.40.50.880:FF:000033">
    <property type="entry name" value="Glutamine amidotransferase class-I"/>
    <property type="match status" value="1"/>
</dbReference>
<dbReference type="SUPFAM" id="SSF52317">
    <property type="entry name" value="Class I glutamine amidotransferase-like"/>
    <property type="match status" value="1"/>
</dbReference>
<keyword evidence="2" id="KW-0436">Ligase</keyword>
<dbReference type="Pfam" id="PF00117">
    <property type="entry name" value="GATase"/>
    <property type="match status" value="1"/>
</dbReference>
<dbReference type="InterPro" id="IPR044992">
    <property type="entry name" value="ChyE-like"/>
</dbReference>
<evidence type="ECO:0000259" key="1">
    <source>
        <dbReference type="Pfam" id="PF00117"/>
    </source>
</evidence>
<dbReference type="InterPro" id="IPR017926">
    <property type="entry name" value="GATASE"/>
</dbReference>
<dbReference type="EMBL" id="CZQC01000014">
    <property type="protein sequence ID" value="CUS40401.1"/>
    <property type="molecule type" value="Genomic_DNA"/>
</dbReference>
<dbReference type="EC" id="6.3.5.2" evidence="2"/>
<evidence type="ECO:0000313" key="2">
    <source>
        <dbReference type="EMBL" id="CUS40401.1"/>
    </source>
</evidence>
<proteinExistence type="predicted"/>
<dbReference type="GO" id="GO:0003922">
    <property type="term" value="F:GMP synthase (glutamine-hydrolyzing) activity"/>
    <property type="evidence" value="ECO:0007669"/>
    <property type="project" value="UniProtKB-EC"/>
</dbReference>
<dbReference type="GO" id="GO:0005829">
    <property type="term" value="C:cytosol"/>
    <property type="evidence" value="ECO:0007669"/>
    <property type="project" value="TreeGrafter"/>
</dbReference>
<reference evidence="2" key="1">
    <citation type="submission" date="2015-10" db="EMBL/GenBank/DDBJ databases">
        <authorList>
            <person name="Gilbert D.G."/>
        </authorList>
    </citation>
    <scope>NUCLEOTIDE SEQUENCE</scope>
</reference>
<dbReference type="InterPro" id="IPR029062">
    <property type="entry name" value="Class_I_gatase-like"/>
</dbReference>
<dbReference type="PROSITE" id="PS51273">
    <property type="entry name" value="GATASE_TYPE_1"/>
    <property type="match status" value="1"/>
</dbReference>
<dbReference type="CDD" id="cd01741">
    <property type="entry name" value="GATase1_1"/>
    <property type="match status" value="1"/>
</dbReference>
<dbReference type="PANTHER" id="PTHR42695:SF5">
    <property type="entry name" value="GLUTAMINE AMIDOTRANSFERASE YLR126C-RELATED"/>
    <property type="match status" value="1"/>
</dbReference>
<name>A0A160T9S8_9ZZZZ</name>
<dbReference type="AlphaFoldDB" id="A0A160T9S8"/>
<sequence length="230" mass="25270">MRAHYLQHVSFEGLGSIESWLVNAGYEISNTLLYSSAVFPDIESIDFLVVMGGPMSVNDEAEYPWLAQEKDFIKQAIDLGIPVLGICLGAQLIADTMGGKVFPNTVKEIGWFPITAVNSETSSTFQFPKEIDVFHWHGETFSLPEGAVQIAKSQGCENQAFQLGSNVIGLQFHLETTPVSAQALVTQCSDELVAGEYIQSEAEILAAVKESYTSINSLMTRVLEYLHEAR</sequence>
<dbReference type="Gene3D" id="3.40.50.880">
    <property type="match status" value="1"/>
</dbReference>
<feature type="domain" description="Glutamine amidotransferase" evidence="1">
    <location>
        <begin position="36"/>
        <end position="179"/>
    </location>
</feature>
<dbReference type="PANTHER" id="PTHR42695">
    <property type="entry name" value="GLUTAMINE AMIDOTRANSFERASE YLR126C-RELATED"/>
    <property type="match status" value="1"/>
</dbReference>
<protein>
    <submittedName>
        <fullName evidence="2">GMP synthase [glutamine-hydrolyzing]</fullName>
        <ecNumber evidence="2">6.3.5.2</ecNumber>
    </submittedName>
</protein>